<dbReference type="GO" id="GO:0035194">
    <property type="term" value="P:regulatory ncRNA-mediated post-transcriptional gene silencing"/>
    <property type="evidence" value="ECO:0007669"/>
    <property type="project" value="EnsemblMetazoa"/>
</dbReference>
<reference evidence="3" key="1">
    <citation type="submission" date="2010-08" db="EMBL/GenBank/DDBJ databases">
        <authorList>
            <consortium name="Caenorhabditis japonica Sequencing Consortium"/>
            <person name="Wilson R.K."/>
        </authorList>
    </citation>
    <scope>NUCLEOTIDE SEQUENCE [LARGE SCALE GENOMIC DNA]</scope>
    <source>
        <strain evidence="3">DF5081</strain>
    </source>
</reference>
<feature type="compositionally biased region" description="Basic and acidic residues" evidence="1">
    <location>
        <begin position="287"/>
        <end position="296"/>
    </location>
</feature>
<feature type="compositionally biased region" description="Polar residues" evidence="1">
    <location>
        <begin position="72"/>
        <end position="81"/>
    </location>
</feature>
<feature type="compositionally biased region" description="Basic and acidic residues" evidence="1">
    <location>
        <begin position="62"/>
        <end position="71"/>
    </location>
</feature>
<feature type="region of interest" description="Disordered" evidence="1">
    <location>
        <begin position="287"/>
        <end position="319"/>
    </location>
</feature>
<reference evidence="2" key="2">
    <citation type="submission" date="2022-06" db="UniProtKB">
        <authorList>
            <consortium name="EnsemblMetazoa"/>
        </authorList>
    </citation>
    <scope>IDENTIFICATION</scope>
    <source>
        <strain evidence="2">DF5081</strain>
    </source>
</reference>
<feature type="region of interest" description="Disordered" evidence="1">
    <location>
        <begin position="58"/>
        <end position="98"/>
    </location>
</feature>
<dbReference type="AlphaFoldDB" id="A0A8R1I945"/>
<protein>
    <submittedName>
        <fullName evidence="2">Uncharacterized protein</fullName>
    </submittedName>
</protein>
<dbReference type="GO" id="GO:0005634">
    <property type="term" value="C:nucleus"/>
    <property type="evidence" value="ECO:0007669"/>
    <property type="project" value="EnsemblMetazoa"/>
</dbReference>
<feature type="compositionally biased region" description="Acidic residues" evidence="1">
    <location>
        <begin position="297"/>
        <end position="314"/>
    </location>
</feature>
<evidence type="ECO:0000313" key="3">
    <source>
        <dbReference type="Proteomes" id="UP000005237"/>
    </source>
</evidence>
<name>A0A8R1I945_CAEJA</name>
<proteinExistence type="predicted"/>
<dbReference type="Proteomes" id="UP000005237">
    <property type="component" value="Unassembled WGS sequence"/>
</dbReference>
<dbReference type="EnsemblMetazoa" id="CJA17670b.1">
    <property type="protein sequence ID" value="CJA17670b.1"/>
    <property type="gene ID" value="WBGene00136875"/>
</dbReference>
<keyword evidence="3" id="KW-1185">Reference proteome</keyword>
<sequence length="557" mass="65327">MEQMIAQFAHLLVDKETRTGQKQQQPVDLSVVKTEITEEEEEEEMEQGEMSFADMMNLSKPVEGEAEKTLDKQNPQASNTIHGDMDRQEKEEDVGGESDLELELELQSDDDDEYSEAEEIDQQEVEDFIPNWRQVLEYEDRIPMNFGRHPTEEYTKEWRASRFEDKHRKARMAQNKEANVVKFAPFGSSLNRMRIFEKPNGHFFHCGDDGPITNYVDLSLKNGWKTLLRTNSGPPLVVHKTPLEGFGRQLTNHCQRITTPVQPYMKGYHGNIFGRFWFPRDPEYDKTLESSSREPNYDDDDEENFIYYPEDDDEHSSRRDNGFLRQYTQRELHLLYSSKLNEIHQQMRRGTVRKLERADVKGGGGVSGGEVASVLLLTDWRLAHFSTNPVVLTNAIVQFMPTNLGDVFFKTMAEYLTELLLDANIEIRTIIFAFGGSPRFKKEDFLRFWKKLTVQTMQRVDVIWTAQDWWDGLRPTLEQQQELAEFNDYVKRMFEAMRRSGYRNYKFWNIRERLEAQGKKFETPVVARVPDTQLLEPIYSAYLKFFLDQCNSTVPWK</sequence>
<accession>A0A8R1I945</accession>
<organism evidence="2 3">
    <name type="scientific">Caenorhabditis japonica</name>
    <dbReference type="NCBI Taxonomy" id="281687"/>
    <lineage>
        <taxon>Eukaryota</taxon>
        <taxon>Metazoa</taxon>
        <taxon>Ecdysozoa</taxon>
        <taxon>Nematoda</taxon>
        <taxon>Chromadorea</taxon>
        <taxon>Rhabditida</taxon>
        <taxon>Rhabditina</taxon>
        <taxon>Rhabditomorpha</taxon>
        <taxon>Rhabditoidea</taxon>
        <taxon>Rhabditidae</taxon>
        <taxon>Peloderinae</taxon>
        <taxon>Caenorhabditis</taxon>
    </lineage>
</organism>
<evidence type="ECO:0000256" key="1">
    <source>
        <dbReference type="SAM" id="MobiDB-lite"/>
    </source>
</evidence>
<evidence type="ECO:0000313" key="2">
    <source>
        <dbReference type="EnsemblMetazoa" id="CJA17670b.1"/>
    </source>
</evidence>